<accession>A0ABY8B7V8</accession>
<gene>
    <name evidence="2" type="ORF">PX653_21675</name>
</gene>
<organism evidence="2 3">
    <name type="scientific">Pseudoduganella chitinolytica</name>
    <dbReference type="NCBI Taxonomy" id="34070"/>
    <lineage>
        <taxon>Bacteria</taxon>
        <taxon>Pseudomonadati</taxon>
        <taxon>Pseudomonadota</taxon>
        <taxon>Betaproteobacteria</taxon>
        <taxon>Burkholderiales</taxon>
        <taxon>Oxalobacteraceae</taxon>
        <taxon>Telluria group</taxon>
        <taxon>Pseudoduganella</taxon>
    </lineage>
</organism>
<feature type="signal peptide" evidence="1">
    <location>
        <begin position="1"/>
        <end position="26"/>
    </location>
</feature>
<proteinExistence type="predicted"/>
<sequence length="82" mass="8302">MNRALFIALLAGALATLTGCAPPTRAASGSTVNAIMAAQIVPPQPQRATGMDGVAAVAAQARYERSYVTPAAQADSPTFGKK</sequence>
<reference evidence="2 3" key="1">
    <citation type="submission" date="2023-02" db="EMBL/GenBank/DDBJ databases">
        <title>Gemone sequence of Telluria chitinolytica ACM 3522T.</title>
        <authorList>
            <person name="Frediansyah A."/>
            <person name="Miess H."/>
            <person name="Gross H."/>
        </authorList>
    </citation>
    <scope>NUCLEOTIDE SEQUENCE [LARGE SCALE GENOMIC DNA]</scope>
    <source>
        <strain evidence="2 3">ACM 3522</strain>
    </source>
</reference>
<dbReference type="Proteomes" id="UP001216510">
    <property type="component" value="Chromosome"/>
</dbReference>
<dbReference type="PROSITE" id="PS51257">
    <property type="entry name" value="PROKAR_LIPOPROTEIN"/>
    <property type="match status" value="1"/>
</dbReference>
<keyword evidence="1" id="KW-0732">Signal</keyword>
<evidence type="ECO:0000313" key="2">
    <source>
        <dbReference type="EMBL" id="WEF32012.1"/>
    </source>
</evidence>
<protein>
    <recommendedName>
        <fullName evidence="4">Pilus assembly protein</fullName>
    </recommendedName>
</protein>
<dbReference type="RefSeq" id="WP_277414774.1">
    <property type="nucleotide sequence ID" value="NZ_CP119083.1"/>
</dbReference>
<evidence type="ECO:0000313" key="3">
    <source>
        <dbReference type="Proteomes" id="UP001216510"/>
    </source>
</evidence>
<evidence type="ECO:0008006" key="4">
    <source>
        <dbReference type="Google" id="ProtNLM"/>
    </source>
</evidence>
<evidence type="ECO:0000256" key="1">
    <source>
        <dbReference type="SAM" id="SignalP"/>
    </source>
</evidence>
<feature type="chain" id="PRO_5046330257" description="Pilus assembly protein" evidence="1">
    <location>
        <begin position="27"/>
        <end position="82"/>
    </location>
</feature>
<keyword evidence="3" id="KW-1185">Reference proteome</keyword>
<name>A0ABY8B7V8_9BURK</name>
<dbReference type="EMBL" id="CP119083">
    <property type="protein sequence ID" value="WEF32012.1"/>
    <property type="molecule type" value="Genomic_DNA"/>
</dbReference>